<evidence type="ECO:0000313" key="1">
    <source>
        <dbReference type="EMBL" id="KAG0443169.1"/>
    </source>
</evidence>
<keyword evidence="2" id="KW-1185">Reference proteome</keyword>
<proteinExistence type="predicted"/>
<comment type="caution">
    <text evidence="1">The sequence shown here is derived from an EMBL/GenBank/DDBJ whole genome shotgun (WGS) entry which is preliminary data.</text>
</comment>
<protein>
    <submittedName>
        <fullName evidence="1">Uncharacterized protein</fullName>
    </submittedName>
</protein>
<accession>A0AC60QU36</accession>
<reference evidence="1 2" key="1">
    <citation type="journal article" date="2020" name="Cell">
        <title>Large-Scale Comparative Analyses of Tick Genomes Elucidate Their Genetic Diversity and Vector Capacities.</title>
        <authorList>
            <consortium name="Tick Genome and Microbiome Consortium (TIGMIC)"/>
            <person name="Jia N."/>
            <person name="Wang J."/>
            <person name="Shi W."/>
            <person name="Du L."/>
            <person name="Sun Y."/>
            <person name="Zhan W."/>
            <person name="Jiang J.F."/>
            <person name="Wang Q."/>
            <person name="Zhang B."/>
            <person name="Ji P."/>
            <person name="Bell-Sakyi L."/>
            <person name="Cui X.M."/>
            <person name="Yuan T.T."/>
            <person name="Jiang B.G."/>
            <person name="Yang W.F."/>
            <person name="Lam T.T."/>
            <person name="Chang Q.C."/>
            <person name="Ding S.J."/>
            <person name="Wang X.J."/>
            <person name="Zhu J.G."/>
            <person name="Ruan X.D."/>
            <person name="Zhao L."/>
            <person name="Wei J.T."/>
            <person name="Ye R.Z."/>
            <person name="Que T.C."/>
            <person name="Du C.H."/>
            <person name="Zhou Y.H."/>
            <person name="Cheng J.X."/>
            <person name="Dai P.F."/>
            <person name="Guo W.B."/>
            <person name="Han X.H."/>
            <person name="Huang E.J."/>
            <person name="Li L.F."/>
            <person name="Wei W."/>
            <person name="Gao Y.C."/>
            <person name="Liu J.Z."/>
            <person name="Shao H.Z."/>
            <person name="Wang X."/>
            <person name="Wang C.C."/>
            <person name="Yang T.C."/>
            <person name="Huo Q.B."/>
            <person name="Li W."/>
            <person name="Chen H.Y."/>
            <person name="Chen S.E."/>
            <person name="Zhou L.G."/>
            <person name="Ni X.B."/>
            <person name="Tian J.H."/>
            <person name="Sheng Y."/>
            <person name="Liu T."/>
            <person name="Pan Y.S."/>
            <person name="Xia L.Y."/>
            <person name="Li J."/>
            <person name="Zhao F."/>
            <person name="Cao W.C."/>
        </authorList>
    </citation>
    <scope>NUCLEOTIDE SEQUENCE [LARGE SCALE GENOMIC DNA]</scope>
    <source>
        <strain evidence="1">Iper-2018</strain>
    </source>
</reference>
<sequence length="234" mass="26647">MCAPSSPQRKTVGKVAMKMRKVFKYQSFKYCYIGGGKEVTTTASGRTSSGTACLVLDNCSAHHIENLELTNVELKFLPRNCTSLIQSLDQGIINSAECSYRRRLVDKRLLDLRLKRQTKVDTFQDLEILSASWKVTAKEVIKNCFRKAGFETVPPRKWTAKNQTEGLRPSLPFPEEVSTMKAKKLSWKKTSKTKRLFREHGSPNSQRRSRSVWCRCGGLSLWGLVCSRNGRSYR</sequence>
<dbReference type="Proteomes" id="UP000805193">
    <property type="component" value="Unassembled WGS sequence"/>
</dbReference>
<evidence type="ECO:0000313" key="2">
    <source>
        <dbReference type="Proteomes" id="UP000805193"/>
    </source>
</evidence>
<gene>
    <name evidence="1" type="ORF">HPB47_015223</name>
</gene>
<dbReference type="EMBL" id="JABSTQ010003754">
    <property type="protein sequence ID" value="KAG0443169.1"/>
    <property type="molecule type" value="Genomic_DNA"/>
</dbReference>
<organism evidence="1 2">
    <name type="scientific">Ixodes persulcatus</name>
    <name type="common">Taiga tick</name>
    <dbReference type="NCBI Taxonomy" id="34615"/>
    <lineage>
        <taxon>Eukaryota</taxon>
        <taxon>Metazoa</taxon>
        <taxon>Ecdysozoa</taxon>
        <taxon>Arthropoda</taxon>
        <taxon>Chelicerata</taxon>
        <taxon>Arachnida</taxon>
        <taxon>Acari</taxon>
        <taxon>Parasitiformes</taxon>
        <taxon>Ixodida</taxon>
        <taxon>Ixodoidea</taxon>
        <taxon>Ixodidae</taxon>
        <taxon>Ixodinae</taxon>
        <taxon>Ixodes</taxon>
    </lineage>
</organism>
<name>A0AC60QU36_IXOPE</name>